<sequence length="306" mass="35434">MNKVLISVVGPTGIGKTRLGIVLANYFDTEIISADSRQFYKEMSIGTAVPSKNELATAHHHFIQHKSIHDHYSVGDFERDAIKKLNELFEEKDIVIMVGGSGLYVNAVTDGLNKFPEVDSSIREKLNYELATNGIEPLQSKLRKLDPDYFTEVDIQNPHRLIRALEICIGTEKPYSSFLKKPKSKRNFKVLTIGIDATREKVYERINQRVDIMVKDGLLEEVRSLIDHKELNALQTVGYKEIFQYLDGNWTQEFAISEIKKNTRRFAKRQNTWFKKNRETIWVNHDYEKKELLKMVEKATLKLKNE</sequence>
<dbReference type="InterPro" id="IPR027417">
    <property type="entry name" value="P-loop_NTPase"/>
</dbReference>
<keyword evidence="15" id="KW-1185">Reference proteome</keyword>
<dbReference type="Gene3D" id="1.10.20.140">
    <property type="match status" value="1"/>
</dbReference>
<evidence type="ECO:0000256" key="9">
    <source>
        <dbReference type="ARBA" id="ARBA00049563"/>
    </source>
</evidence>
<reference evidence="14 15" key="1">
    <citation type="submission" date="2024-01" db="EMBL/GenBank/DDBJ databases">
        <title>Maribacter spp. originated from different algae showed divergent polysaccharides utilization ability.</title>
        <authorList>
            <person name="Wang H."/>
            <person name="Wu Y."/>
        </authorList>
    </citation>
    <scope>NUCLEOTIDE SEQUENCE [LARGE SCALE GENOMIC DNA]</scope>
    <source>
        <strain evidence="14 15">PR1</strain>
    </source>
</reference>
<evidence type="ECO:0000313" key="14">
    <source>
        <dbReference type="EMBL" id="MEE1975716.1"/>
    </source>
</evidence>
<dbReference type="PANTHER" id="PTHR11088:SF60">
    <property type="entry name" value="TRNA DIMETHYLALLYLTRANSFERASE"/>
    <property type="match status" value="1"/>
</dbReference>
<dbReference type="InterPro" id="IPR039657">
    <property type="entry name" value="Dimethylallyltransferase"/>
</dbReference>
<name>A0ABU7ISE8_9FLAO</name>
<keyword evidence="4 10" id="KW-0808">Transferase</keyword>
<keyword evidence="5 10" id="KW-0819">tRNA processing</keyword>
<dbReference type="SUPFAM" id="SSF52540">
    <property type="entry name" value="P-loop containing nucleoside triphosphate hydrolases"/>
    <property type="match status" value="2"/>
</dbReference>
<dbReference type="RefSeq" id="WP_272650539.1">
    <property type="nucleotide sequence ID" value="NZ_JAZDDG010000003.1"/>
</dbReference>
<dbReference type="HAMAP" id="MF_00185">
    <property type="entry name" value="IPP_trans"/>
    <property type="match status" value="1"/>
</dbReference>
<keyword evidence="8 10" id="KW-0460">Magnesium</keyword>
<keyword evidence="7 10" id="KW-0067">ATP-binding</keyword>
<dbReference type="Pfam" id="PF01715">
    <property type="entry name" value="IPPT"/>
    <property type="match status" value="1"/>
</dbReference>
<keyword evidence="6 10" id="KW-0547">Nucleotide-binding</keyword>
<evidence type="ECO:0000256" key="4">
    <source>
        <dbReference type="ARBA" id="ARBA00022679"/>
    </source>
</evidence>
<evidence type="ECO:0000256" key="12">
    <source>
        <dbReference type="RuleBase" id="RU003784"/>
    </source>
</evidence>
<proteinExistence type="inferred from homology"/>
<evidence type="ECO:0000256" key="11">
    <source>
        <dbReference type="RuleBase" id="RU003783"/>
    </source>
</evidence>
<evidence type="ECO:0000256" key="8">
    <source>
        <dbReference type="ARBA" id="ARBA00022842"/>
    </source>
</evidence>
<evidence type="ECO:0000256" key="2">
    <source>
        <dbReference type="ARBA" id="ARBA00003213"/>
    </source>
</evidence>
<evidence type="ECO:0000313" key="15">
    <source>
        <dbReference type="Proteomes" id="UP001356308"/>
    </source>
</evidence>
<comment type="caution">
    <text evidence="14">The sequence shown here is derived from an EMBL/GenBank/DDBJ whole genome shotgun (WGS) entry which is preliminary data.</text>
</comment>
<protein>
    <recommendedName>
        <fullName evidence="10">tRNA dimethylallyltransferase</fullName>
        <ecNumber evidence="10">2.5.1.75</ecNumber>
    </recommendedName>
    <alternativeName>
        <fullName evidence="10">Dimethylallyl diphosphate:tRNA dimethylallyltransferase</fullName>
        <shortName evidence="10">DMAPP:tRNA dimethylallyltransferase</shortName>
        <shortName evidence="10">DMATase</shortName>
    </alternativeName>
    <alternativeName>
        <fullName evidence="10">Isopentenyl-diphosphate:tRNA isopentenyltransferase</fullName>
        <shortName evidence="10">IPP transferase</shortName>
        <shortName evidence="10">IPPT</shortName>
        <shortName evidence="10">IPTase</shortName>
    </alternativeName>
</protein>
<evidence type="ECO:0000256" key="13">
    <source>
        <dbReference type="RuleBase" id="RU003785"/>
    </source>
</evidence>
<evidence type="ECO:0000256" key="1">
    <source>
        <dbReference type="ARBA" id="ARBA00001946"/>
    </source>
</evidence>
<feature type="site" description="Interaction with substrate tRNA" evidence="10">
    <location>
        <position position="123"/>
    </location>
</feature>
<dbReference type="GO" id="GO:0052381">
    <property type="term" value="F:tRNA dimethylallyltransferase activity"/>
    <property type="evidence" value="ECO:0007669"/>
    <property type="project" value="UniProtKB-EC"/>
</dbReference>
<evidence type="ECO:0000256" key="5">
    <source>
        <dbReference type="ARBA" id="ARBA00022694"/>
    </source>
</evidence>
<evidence type="ECO:0000256" key="6">
    <source>
        <dbReference type="ARBA" id="ARBA00022741"/>
    </source>
</evidence>
<dbReference type="EMBL" id="JAZDDG010000003">
    <property type="protein sequence ID" value="MEE1975716.1"/>
    <property type="molecule type" value="Genomic_DNA"/>
</dbReference>
<comment type="function">
    <text evidence="2 10 12">Catalyzes the transfer of a dimethylallyl group onto the adenine at position 37 in tRNAs that read codons beginning with uridine, leading to the formation of N6-(dimethylallyl)adenosine (i(6)A).</text>
</comment>
<accession>A0ABU7ISE8</accession>
<feature type="site" description="Interaction with substrate tRNA" evidence="10">
    <location>
        <position position="101"/>
    </location>
</feature>
<comment type="cofactor">
    <cofactor evidence="1 10">
        <name>Mg(2+)</name>
        <dbReference type="ChEBI" id="CHEBI:18420"/>
    </cofactor>
</comment>
<evidence type="ECO:0000256" key="7">
    <source>
        <dbReference type="ARBA" id="ARBA00022840"/>
    </source>
</evidence>
<dbReference type="Gene3D" id="3.40.50.300">
    <property type="entry name" value="P-loop containing nucleotide triphosphate hydrolases"/>
    <property type="match status" value="1"/>
</dbReference>
<dbReference type="EC" id="2.5.1.75" evidence="10"/>
<dbReference type="NCBIfam" id="TIGR00174">
    <property type="entry name" value="miaA"/>
    <property type="match status" value="1"/>
</dbReference>
<feature type="binding site" evidence="10">
    <location>
        <begin position="10"/>
        <end position="17"/>
    </location>
    <ligand>
        <name>ATP</name>
        <dbReference type="ChEBI" id="CHEBI:30616"/>
    </ligand>
</feature>
<comment type="similarity">
    <text evidence="3 10 13">Belongs to the IPP transferase family.</text>
</comment>
<organism evidence="14 15">
    <name type="scientific">Maribacter cobaltidurans</name>
    <dbReference type="NCBI Taxonomy" id="1178778"/>
    <lineage>
        <taxon>Bacteria</taxon>
        <taxon>Pseudomonadati</taxon>
        <taxon>Bacteroidota</taxon>
        <taxon>Flavobacteriia</taxon>
        <taxon>Flavobacteriales</taxon>
        <taxon>Flavobacteriaceae</taxon>
        <taxon>Maribacter</taxon>
    </lineage>
</organism>
<comment type="catalytic activity">
    <reaction evidence="9 10 11">
        <text>adenosine(37) in tRNA + dimethylallyl diphosphate = N(6)-dimethylallyladenosine(37) in tRNA + diphosphate</text>
        <dbReference type="Rhea" id="RHEA:26482"/>
        <dbReference type="Rhea" id="RHEA-COMP:10162"/>
        <dbReference type="Rhea" id="RHEA-COMP:10375"/>
        <dbReference type="ChEBI" id="CHEBI:33019"/>
        <dbReference type="ChEBI" id="CHEBI:57623"/>
        <dbReference type="ChEBI" id="CHEBI:74411"/>
        <dbReference type="ChEBI" id="CHEBI:74415"/>
        <dbReference type="EC" id="2.5.1.75"/>
    </reaction>
</comment>
<feature type="binding site" evidence="10">
    <location>
        <begin position="12"/>
        <end position="17"/>
    </location>
    <ligand>
        <name>substrate</name>
    </ligand>
</feature>
<evidence type="ECO:0000256" key="10">
    <source>
        <dbReference type="HAMAP-Rule" id="MF_00185"/>
    </source>
</evidence>
<feature type="region of interest" description="Interaction with substrate tRNA" evidence="10">
    <location>
        <begin position="35"/>
        <end position="38"/>
    </location>
</feature>
<evidence type="ECO:0000256" key="3">
    <source>
        <dbReference type="ARBA" id="ARBA00005842"/>
    </source>
</evidence>
<dbReference type="Proteomes" id="UP001356308">
    <property type="component" value="Unassembled WGS sequence"/>
</dbReference>
<dbReference type="PANTHER" id="PTHR11088">
    <property type="entry name" value="TRNA DIMETHYLALLYLTRANSFERASE"/>
    <property type="match status" value="1"/>
</dbReference>
<gene>
    <name evidence="10 14" type="primary">miaA</name>
    <name evidence="14" type="ORF">V1I91_06525</name>
</gene>
<comment type="subunit">
    <text evidence="10">Monomer.</text>
</comment>
<dbReference type="InterPro" id="IPR018022">
    <property type="entry name" value="IPT"/>
</dbReference>
<comment type="caution">
    <text evidence="10">Lacks conserved residue(s) required for the propagation of feature annotation.</text>
</comment>